<dbReference type="InterPro" id="IPR036291">
    <property type="entry name" value="NAD(P)-bd_dom_sf"/>
</dbReference>
<keyword evidence="4" id="KW-1133">Transmembrane helix</keyword>
<name>A0ABM3FEZ9_NEOLC</name>
<dbReference type="InterPro" id="IPR013120">
    <property type="entry name" value="FAR_NAD-bd"/>
</dbReference>
<sequence length="545" mass="62351">MCCNKRTAMDQASEIQSFYSGRSIFITGASGLMGKVLLEKLLYCCSDLKCIYILLRQKRGRSVEARVDDMFKLPMFHRVRKLNPALMEKVVPMEGDVTLDNLGLDEQQRKTLAEEVSIVYHCAATLRLEAKLKDAVEMNTVGTSRVLELCGTMKGLKCLLHLSTAFCHVDQDELGERVYEANEDPRDVMRMIQWMDEDAINLVTPKLIEPHPNTYTYSKRLAETLVADEYATLPCAIARPSIVTPAWKEPLPGWVDSLNGPVGLIVAGSKGVLRSMHCNGNYHAQVVPVDLAINALIVISVKIGTAKEKPKKIPVYNITQSGVVPITWGEVLEKGKKIAHEYPFDGAIWYPDGDIRSSKFVHELFVFFFHLIPAYFIDFLMLLFRQKRFMVRIQRRISDGLEVLQYFTTREWIFHNTNLINLSNEVTPKDKELFPIDFYNIEIVTYMTDVVLGARQYCMKEKLDTLPRARRHLKMLMRRPTQRVCNVNPTNRNDRIDCSTAILTTRLSTKLKWNGFSRTGQPIPNRRKAILHSRENLSRAVLKFT</sequence>
<dbReference type="SUPFAM" id="SSF51735">
    <property type="entry name" value="NAD(P)-binding Rossmann-fold domains"/>
    <property type="match status" value="1"/>
</dbReference>
<organism evidence="7 8">
    <name type="scientific">Neodiprion lecontei</name>
    <name type="common">Redheaded pine sawfly</name>
    <dbReference type="NCBI Taxonomy" id="441921"/>
    <lineage>
        <taxon>Eukaryota</taxon>
        <taxon>Metazoa</taxon>
        <taxon>Ecdysozoa</taxon>
        <taxon>Arthropoda</taxon>
        <taxon>Hexapoda</taxon>
        <taxon>Insecta</taxon>
        <taxon>Pterygota</taxon>
        <taxon>Neoptera</taxon>
        <taxon>Endopterygota</taxon>
        <taxon>Hymenoptera</taxon>
        <taxon>Tenthredinoidea</taxon>
        <taxon>Diprionidae</taxon>
        <taxon>Diprioninae</taxon>
        <taxon>Neodiprion</taxon>
    </lineage>
</organism>
<dbReference type="PANTHER" id="PTHR11011">
    <property type="entry name" value="MALE STERILITY PROTEIN 2-RELATED"/>
    <property type="match status" value="1"/>
</dbReference>
<dbReference type="CDD" id="cd05236">
    <property type="entry name" value="FAR-N_SDR_e"/>
    <property type="match status" value="1"/>
</dbReference>
<dbReference type="RefSeq" id="XP_046586599.1">
    <property type="nucleotide sequence ID" value="XM_046730643.1"/>
</dbReference>
<comment type="similarity">
    <text evidence="1 4">Belongs to the fatty acyl-CoA reductase family.</text>
</comment>
<evidence type="ECO:0000259" key="6">
    <source>
        <dbReference type="Pfam" id="PF07993"/>
    </source>
</evidence>
<dbReference type="PANTHER" id="PTHR11011:SF12">
    <property type="entry name" value="FATTY ACYL-COA REDUCTASE"/>
    <property type="match status" value="1"/>
</dbReference>
<keyword evidence="4" id="KW-0560">Oxidoreductase</keyword>
<keyword evidence="3 4" id="KW-0443">Lipid metabolism</keyword>
<comment type="catalytic activity">
    <reaction evidence="4">
        <text>a long-chain fatty acyl-CoA + 2 NADPH + 2 H(+) = a long-chain primary fatty alcohol + 2 NADP(+) + CoA</text>
        <dbReference type="Rhea" id="RHEA:52716"/>
        <dbReference type="ChEBI" id="CHEBI:15378"/>
        <dbReference type="ChEBI" id="CHEBI:57287"/>
        <dbReference type="ChEBI" id="CHEBI:57783"/>
        <dbReference type="ChEBI" id="CHEBI:58349"/>
        <dbReference type="ChEBI" id="CHEBI:77396"/>
        <dbReference type="ChEBI" id="CHEBI:83139"/>
        <dbReference type="EC" id="1.2.1.84"/>
    </reaction>
</comment>
<evidence type="ECO:0000256" key="2">
    <source>
        <dbReference type="ARBA" id="ARBA00022516"/>
    </source>
</evidence>
<evidence type="ECO:0000259" key="5">
    <source>
        <dbReference type="Pfam" id="PF03015"/>
    </source>
</evidence>
<dbReference type="CDD" id="cd09071">
    <property type="entry name" value="FAR_C"/>
    <property type="match status" value="1"/>
</dbReference>
<evidence type="ECO:0000313" key="8">
    <source>
        <dbReference type="RefSeq" id="XP_046586599.1"/>
    </source>
</evidence>
<dbReference type="Pfam" id="PF03015">
    <property type="entry name" value="Sterile"/>
    <property type="match status" value="1"/>
</dbReference>
<dbReference type="Gene3D" id="3.40.50.720">
    <property type="entry name" value="NAD(P)-binding Rossmann-like Domain"/>
    <property type="match status" value="1"/>
</dbReference>
<evidence type="ECO:0000313" key="7">
    <source>
        <dbReference type="Proteomes" id="UP000829291"/>
    </source>
</evidence>
<feature type="transmembrane region" description="Helical" evidence="4">
    <location>
        <begin position="364"/>
        <end position="384"/>
    </location>
</feature>
<evidence type="ECO:0000256" key="1">
    <source>
        <dbReference type="ARBA" id="ARBA00005928"/>
    </source>
</evidence>
<dbReference type="GeneID" id="107220925"/>
<accession>A0ABM3FEZ9</accession>
<evidence type="ECO:0000256" key="4">
    <source>
        <dbReference type="RuleBase" id="RU363097"/>
    </source>
</evidence>
<keyword evidence="4" id="KW-0812">Transmembrane</keyword>
<dbReference type="Proteomes" id="UP000829291">
    <property type="component" value="Chromosome 2"/>
</dbReference>
<feature type="domain" description="Thioester reductase (TE)" evidence="6">
    <location>
        <begin position="26"/>
        <end position="295"/>
    </location>
</feature>
<dbReference type="InterPro" id="IPR033640">
    <property type="entry name" value="FAR_C"/>
</dbReference>
<protein>
    <recommendedName>
        <fullName evidence="4">Fatty acyl-CoA reductase</fullName>
        <ecNumber evidence="4">1.2.1.84</ecNumber>
    </recommendedName>
</protein>
<keyword evidence="4" id="KW-0472">Membrane</keyword>
<evidence type="ECO:0000256" key="3">
    <source>
        <dbReference type="ARBA" id="ARBA00023098"/>
    </source>
</evidence>
<dbReference type="EC" id="1.2.1.84" evidence="4"/>
<dbReference type="InterPro" id="IPR026055">
    <property type="entry name" value="FAR"/>
</dbReference>
<feature type="domain" description="Fatty acyl-CoA reductase C-terminal" evidence="5">
    <location>
        <begin position="369"/>
        <end position="461"/>
    </location>
</feature>
<reference evidence="8" key="1">
    <citation type="submission" date="2025-08" db="UniProtKB">
        <authorList>
            <consortium name="RefSeq"/>
        </authorList>
    </citation>
    <scope>IDENTIFICATION</scope>
    <source>
        <tissue evidence="8">Thorax and Abdomen</tissue>
    </source>
</reference>
<keyword evidence="7" id="KW-1185">Reference proteome</keyword>
<proteinExistence type="inferred from homology"/>
<keyword evidence="2 4" id="KW-0444">Lipid biosynthesis</keyword>
<keyword evidence="4" id="KW-0521">NADP</keyword>
<gene>
    <name evidence="8" type="primary">LOC107220925</name>
</gene>
<comment type="function">
    <text evidence="4">Catalyzes the reduction of fatty acyl-CoA to fatty alcohols.</text>
</comment>
<dbReference type="Pfam" id="PF07993">
    <property type="entry name" value="NAD_binding_4"/>
    <property type="match status" value="1"/>
</dbReference>